<sequence>MVVVILVFVLLHLLYVYISLSLSLPSVLWRHRDNIAHSYEIIRQDGSSRIVTWRLLPSDTRENILSNVTFWCTKVHWCKGYSYDETNKHYYLFKHLPSPHLPPTDNNDNNNNNNKNSSSN</sequence>
<name>A0A7S3Z164_9EUKA</name>
<protein>
    <submittedName>
        <fullName evidence="2">Uncharacterized protein</fullName>
    </submittedName>
</protein>
<evidence type="ECO:0000256" key="1">
    <source>
        <dbReference type="SAM" id="MobiDB-lite"/>
    </source>
</evidence>
<proteinExistence type="predicted"/>
<feature type="compositionally biased region" description="Low complexity" evidence="1">
    <location>
        <begin position="105"/>
        <end position="120"/>
    </location>
</feature>
<accession>A0A7S3Z164</accession>
<feature type="region of interest" description="Disordered" evidence="1">
    <location>
        <begin position="101"/>
        <end position="120"/>
    </location>
</feature>
<reference evidence="2" key="1">
    <citation type="submission" date="2021-01" db="EMBL/GenBank/DDBJ databases">
        <authorList>
            <person name="Corre E."/>
            <person name="Pelletier E."/>
            <person name="Niang G."/>
            <person name="Scheremetjew M."/>
            <person name="Finn R."/>
            <person name="Kale V."/>
            <person name="Holt S."/>
            <person name="Cochrane G."/>
            <person name="Meng A."/>
            <person name="Brown T."/>
            <person name="Cohen L."/>
        </authorList>
    </citation>
    <scope>NUCLEOTIDE SEQUENCE</scope>
    <source>
        <strain evidence="2">CCCM811</strain>
    </source>
</reference>
<evidence type="ECO:0000313" key="2">
    <source>
        <dbReference type="EMBL" id="CAE0668474.1"/>
    </source>
</evidence>
<organism evidence="2">
    <name type="scientific">Lotharella globosa</name>
    <dbReference type="NCBI Taxonomy" id="91324"/>
    <lineage>
        <taxon>Eukaryota</taxon>
        <taxon>Sar</taxon>
        <taxon>Rhizaria</taxon>
        <taxon>Cercozoa</taxon>
        <taxon>Chlorarachniophyceae</taxon>
        <taxon>Lotharella</taxon>
    </lineage>
</organism>
<dbReference type="EMBL" id="HBIV01028083">
    <property type="protein sequence ID" value="CAE0668474.1"/>
    <property type="molecule type" value="Transcribed_RNA"/>
</dbReference>
<gene>
    <name evidence="2" type="ORF">LGLO00237_LOCUS20098</name>
</gene>
<dbReference type="AlphaFoldDB" id="A0A7S3Z164"/>